<dbReference type="GO" id="GO:0005730">
    <property type="term" value="C:nucleolus"/>
    <property type="evidence" value="ECO:0007669"/>
    <property type="project" value="UniProtKB-SubCell"/>
</dbReference>
<keyword evidence="10" id="KW-1185">Reference proteome</keyword>
<feature type="compositionally biased region" description="Basic and acidic residues" evidence="6">
    <location>
        <begin position="416"/>
        <end position="434"/>
    </location>
</feature>
<dbReference type="InterPro" id="IPR016903">
    <property type="entry name" value="Nucleolar_cplx-assoc_3"/>
</dbReference>
<dbReference type="Pfam" id="PF03914">
    <property type="entry name" value="CBF"/>
    <property type="match status" value="1"/>
</dbReference>
<evidence type="ECO:0000256" key="3">
    <source>
        <dbReference type="ARBA" id="ARBA00023054"/>
    </source>
</evidence>
<evidence type="ECO:0000313" key="10">
    <source>
        <dbReference type="Proteomes" id="UP000825729"/>
    </source>
</evidence>
<evidence type="ECO:0000313" key="9">
    <source>
        <dbReference type="EMBL" id="KAG9439504.1"/>
    </source>
</evidence>
<dbReference type="InterPro" id="IPR016024">
    <property type="entry name" value="ARM-type_fold"/>
</dbReference>
<comment type="similarity">
    <text evidence="2 5">Belongs to the CBF/MAK21 family.</text>
</comment>
<evidence type="ECO:0000256" key="2">
    <source>
        <dbReference type="ARBA" id="ARBA00007797"/>
    </source>
</evidence>
<dbReference type="PANTHER" id="PTHR14428">
    <property type="entry name" value="NUCLEOLAR COMPLEX PROTEIN 3"/>
    <property type="match status" value="1"/>
</dbReference>
<feature type="region of interest" description="Disordered" evidence="6">
    <location>
        <begin position="401"/>
        <end position="434"/>
    </location>
</feature>
<feature type="compositionally biased region" description="Basic residues" evidence="6">
    <location>
        <begin position="828"/>
        <end position="845"/>
    </location>
</feature>
<protein>
    <recommendedName>
        <fullName evidence="11">Nucleolar complex protein 3 homolog</fullName>
    </recommendedName>
</protein>
<keyword evidence="4" id="KW-0539">Nucleus</keyword>
<evidence type="ECO:0000259" key="8">
    <source>
        <dbReference type="Pfam" id="PF07540"/>
    </source>
</evidence>
<dbReference type="GO" id="GO:0003682">
    <property type="term" value="F:chromatin binding"/>
    <property type="evidence" value="ECO:0007669"/>
    <property type="project" value="TreeGrafter"/>
</dbReference>
<dbReference type="InterPro" id="IPR011989">
    <property type="entry name" value="ARM-like"/>
</dbReference>
<evidence type="ECO:0000256" key="4">
    <source>
        <dbReference type="ARBA" id="ARBA00023242"/>
    </source>
</evidence>
<dbReference type="GO" id="GO:0006270">
    <property type="term" value="P:DNA replication initiation"/>
    <property type="evidence" value="ECO:0007669"/>
    <property type="project" value="TreeGrafter"/>
</dbReference>
<feature type="domain" description="CCAAT-binding factor" evidence="7">
    <location>
        <begin position="560"/>
        <end position="716"/>
    </location>
</feature>
<evidence type="ECO:0000256" key="6">
    <source>
        <dbReference type="SAM" id="MobiDB-lite"/>
    </source>
</evidence>
<dbReference type="PIRSF" id="PIRSF028977">
    <property type="entry name" value="Nucleolar_complex_p3"/>
    <property type="match status" value="1"/>
</dbReference>
<feature type="domain" description="Nucleolar complex-associated protein 3 N-terminal" evidence="8">
    <location>
        <begin position="196"/>
        <end position="286"/>
    </location>
</feature>
<dbReference type="PANTHER" id="PTHR14428:SF5">
    <property type="entry name" value="NUCLEOLAR COMPLEX PROTEIN 3 HOMOLOG"/>
    <property type="match status" value="1"/>
</dbReference>
<comment type="caution">
    <text evidence="9">The sequence shown here is derived from an EMBL/GenBank/DDBJ whole genome shotgun (WGS) entry which is preliminary data.</text>
</comment>
<proteinExistence type="inferred from homology"/>
<dbReference type="AlphaFoldDB" id="A0AAV7DSL2"/>
<reference evidence="9 10" key="1">
    <citation type="submission" date="2021-07" db="EMBL/GenBank/DDBJ databases">
        <title>The Aristolochia fimbriata genome: insights into angiosperm evolution, floral development and chemical biosynthesis.</title>
        <authorList>
            <person name="Jiao Y."/>
        </authorList>
    </citation>
    <scope>NUCLEOTIDE SEQUENCE [LARGE SCALE GENOMIC DNA]</scope>
    <source>
        <strain evidence="9">IBCAS-2021</strain>
        <tissue evidence="9">Leaf</tissue>
    </source>
</reference>
<dbReference type="SUPFAM" id="SSF48371">
    <property type="entry name" value="ARM repeat"/>
    <property type="match status" value="1"/>
</dbReference>
<evidence type="ECO:0008006" key="11">
    <source>
        <dbReference type="Google" id="ProtNLM"/>
    </source>
</evidence>
<feature type="region of interest" description="Disordered" evidence="6">
    <location>
        <begin position="828"/>
        <end position="851"/>
    </location>
</feature>
<organism evidence="9 10">
    <name type="scientific">Aristolochia fimbriata</name>
    <name type="common">White veined hardy Dutchman's pipe vine</name>
    <dbReference type="NCBI Taxonomy" id="158543"/>
    <lineage>
        <taxon>Eukaryota</taxon>
        <taxon>Viridiplantae</taxon>
        <taxon>Streptophyta</taxon>
        <taxon>Embryophyta</taxon>
        <taxon>Tracheophyta</taxon>
        <taxon>Spermatophyta</taxon>
        <taxon>Magnoliopsida</taxon>
        <taxon>Magnoliidae</taxon>
        <taxon>Piperales</taxon>
        <taxon>Aristolochiaceae</taxon>
        <taxon>Aristolochia</taxon>
    </lineage>
</organism>
<comment type="subcellular location">
    <subcellularLocation>
        <location evidence="1 5">Nucleus</location>
        <location evidence="1 5">Nucleolus</location>
    </subcellularLocation>
</comment>
<dbReference type="Proteomes" id="UP000825729">
    <property type="component" value="Unassembled WGS sequence"/>
</dbReference>
<dbReference type="InterPro" id="IPR005612">
    <property type="entry name" value="CCAAT-binding_factor"/>
</dbReference>
<name>A0AAV7DSL2_ARIFI</name>
<dbReference type="Pfam" id="PF07540">
    <property type="entry name" value="NOC3p"/>
    <property type="match status" value="1"/>
</dbReference>
<feature type="region of interest" description="Disordered" evidence="6">
    <location>
        <begin position="751"/>
        <end position="779"/>
    </location>
</feature>
<feature type="region of interest" description="Disordered" evidence="6">
    <location>
        <begin position="110"/>
        <end position="131"/>
    </location>
</feature>
<dbReference type="InterPro" id="IPR011501">
    <property type="entry name" value="Noc3_N"/>
</dbReference>
<dbReference type="EMBL" id="JAINDJ010000008">
    <property type="protein sequence ID" value="KAG9439504.1"/>
    <property type="molecule type" value="Genomic_DNA"/>
</dbReference>
<accession>A0AAV7DSL2</accession>
<dbReference type="Gene3D" id="1.25.10.10">
    <property type="entry name" value="Leucine-rich Repeat Variant"/>
    <property type="match status" value="1"/>
</dbReference>
<keyword evidence="3" id="KW-0175">Coiled coil</keyword>
<sequence length="851" mass="95958">MGKKRNKIILPPQLPPDVADDEVEISDEDVEFVKKNKAYAGFLKNLDTKTINRHVVRVANKKEDDLESLYEKRNKKTFLAAQAEENGLKVDPVDVLPVKTLDGQLYYRTDSKSKESEKKEETAVDSNDHEKDKDIVKLTKAEKRAKLKKIRKEAKKQAKEQVSTDPVEEAVEEAVHSEVLAEVKEELSAEEAFERKKHKLAEVGIALLADPETNIKSLKELLKMCDDKDVNIVKLGLLSLLAIFKDIIPGYRIRLPTEKELGMTVSKAVRKMRFYESTLLSSYKAYQQKLINLQRLPSMKYVTVRCMCNLLDAVPHFNFHENLLAFVVKNLSSPDDVVRKQCCSSLKSLFANEGKHGGQATVEAVQLIANLVKMRNCQLYPDCLEVFLSLSFDEDLSKPKSAKEDKKVMHKKKRRRENDEVPNKVPISEKKKSKQELKAKIQEEVMADFKSTSFVPDQEEKIRMQSETLAAVFQTYFRVLKSCMESTTAPRSKSNDDLLPSGLSGHPLLAPCLKGLGKFSHLIDLDFMGDLMKTLKLLADGSGIPNDVSSENRLSVSERIQCCIVAFKVMRNNLDALNVDLHDFFVQLYNLLIEYNPERENQGEVLAEALKVMLCQGRQHDMQRTAAFVKRLATFCLSFGSAEAMAALVTLRHLLQMNVKCRNLLENDAGGGSLSGSIAKYQPDSTDPNLSGALASVLWELSLLSKHYHPAISSMASNISSMSTDHCQVFHSITSPEQAFSDLSIERESFHPNSSIASSDRKRKRGTGNSSFPSKRLKDLNTSVDENEVRAKLSDHFTVLKDISENERLRRELNQTLMCLSLYEEYKKQKKKKVSGLNKSSKKKGSRTEGP</sequence>
<gene>
    <name evidence="9" type="ORF">H6P81_019669</name>
</gene>
<evidence type="ECO:0000259" key="7">
    <source>
        <dbReference type="Pfam" id="PF03914"/>
    </source>
</evidence>
<evidence type="ECO:0000256" key="1">
    <source>
        <dbReference type="ARBA" id="ARBA00004604"/>
    </source>
</evidence>
<evidence type="ECO:0000256" key="5">
    <source>
        <dbReference type="PIRNR" id="PIRNR028977"/>
    </source>
</evidence>